<dbReference type="Proteomes" id="UP000436088">
    <property type="component" value="Unassembled WGS sequence"/>
</dbReference>
<dbReference type="UniPathway" id="UPA00143"/>
<dbReference type="InterPro" id="IPR027356">
    <property type="entry name" value="NPH3_dom"/>
</dbReference>
<feature type="coiled-coil region" evidence="5">
    <location>
        <begin position="544"/>
        <end position="578"/>
    </location>
</feature>
<dbReference type="PANTHER" id="PTHR32370">
    <property type="entry name" value="OS12G0117600 PROTEIN"/>
    <property type="match status" value="1"/>
</dbReference>
<evidence type="ECO:0000256" key="5">
    <source>
        <dbReference type="SAM" id="Coils"/>
    </source>
</evidence>
<dbReference type="InterPro" id="IPR011333">
    <property type="entry name" value="SKP1/BTB/POZ_sf"/>
</dbReference>
<keyword evidence="5" id="KW-0175">Coiled coil</keyword>
<evidence type="ECO:0000256" key="4">
    <source>
        <dbReference type="PROSITE-ProRule" id="PRU00982"/>
    </source>
</evidence>
<name>A0A6A2ZZI1_HIBSY</name>
<dbReference type="Gene3D" id="3.30.710.10">
    <property type="entry name" value="Potassium Channel Kv1.1, Chain A"/>
    <property type="match status" value="1"/>
</dbReference>
<dbReference type="OrthoDB" id="624345at2759"/>
<dbReference type="FunFam" id="3.30.710.10:FF:000168">
    <property type="entry name" value="BTB/POZ domain-containing protein At1g03010"/>
    <property type="match status" value="1"/>
</dbReference>
<comment type="similarity">
    <text evidence="4">Belongs to the NPH3 family.</text>
</comment>
<evidence type="ECO:0000313" key="9">
    <source>
        <dbReference type="Proteomes" id="UP000436088"/>
    </source>
</evidence>
<keyword evidence="3" id="KW-0833">Ubl conjugation pathway</keyword>
<evidence type="ECO:0000259" key="6">
    <source>
        <dbReference type="PROSITE" id="PS50097"/>
    </source>
</evidence>
<evidence type="ECO:0000256" key="1">
    <source>
        <dbReference type="ARBA" id="ARBA00004906"/>
    </source>
</evidence>
<sequence length="632" mass="70955">MGVVTVAELKTSISGKRSFRPSSSIRHATEWPISDVSSDLKIEIGASSFALHKFPLVSWSGRIRKLVVDAKDAKVSCINLSSVPGGPEAFELVAKFCYGIDVEITLSNVAVLRCVSHYLEMGEEFAEKNLEARTEAYLKDVVLPNISSTIAVLHRCENLLPISEEINLVNQLINAIVNNACKEQLTSGLLKLDHNFPSKAMPNTEMETPSDWWGKSLAVLNLDFFQRVLLALKSKGLRQDMICKILINYTHNSLQSLVVRDHHLVKGSLLEMELQKKQRILVEAIVSLLPIQSRKSPVPMAFLSSLLKSAIASSVSTSCRLDLERRTGLQLDQAILEDILLPANSHGNNHAAMYDTESVLRIFHIFLNLGDEDDDEDNSLRDESEIAYDFDDLGSPKQSSILKVTKLLDSYLAEVALDTNLSLSKFIALAELLPDHARIVSDGLYRAVDIFLKVHHNIKDSERYRLCKTIDCQKLSQEACSHAAQNERLPVQMSVQVLYFEQTRLRNAMSGGPNQFFFGAINGQFPQRSGSGAGSGAISPRENYASVRRENRELKLEVARMRMRLTDLEKDHVSMKQELVRSHAANKLFKSFTKKLSKLNSLFRIKNLKPLRGKANSESRFFFQRRWCHSVS</sequence>
<comment type="pathway">
    <text evidence="1">Protein modification; protein ubiquitination.</text>
</comment>
<dbReference type="EMBL" id="VEPZ02001057">
    <property type="protein sequence ID" value="KAE8696966.1"/>
    <property type="molecule type" value="Genomic_DNA"/>
</dbReference>
<reference evidence="8" key="1">
    <citation type="submission" date="2019-09" db="EMBL/GenBank/DDBJ databases">
        <title>Draft genome information of white flower Hibiscus syriacus.</title>
        <authorList>
            <person name="Kim Y.-M."/>
        </authorList>
    </citation>
    <scope>NUCLEOTIDE SEQUENCE [LARGE SCALE GENOMIC DNA]</scope>
    <source>
        <strain evidence="8">YM2019G1</strain>
    </source>
</reference>
<proteinExistence type="inferred from homology"/>
<keyword evidence="9" id="KW-1185">Reference proteome</keyword>
<dbReference type="SUPFAM" id="SSF54695">
    <property type="entry name" value="POZ domain"/>
    <property type="match status" value="1"/>
</dbReference>
<accession>A0A6A2ZZI1</accession>
<protein>
    <submittedName>
        <fullName evidence="8">BTB/POZ domain-containing protein SETH6</fullName>
    </submittedName>
</protein>
<gene>
    <name evidence="8" type="ORF">F3Y22_tig00110637pilonHSYRG00450</name>
</gene>
<dbReference type="InterPro" id="IPR000210">
    <property type="entry name" value="BTB/POZ_dom"/>
</dbReference>
<dbReference type="GO" id="GO:0016567">
    <property type="term" value="P:protein ubiquitination"/>
    <property type="evidence" value="ECO:0007669"/>
    <property type="project" value="UniProtKB-UniPathway"/>
</dbReference>
<dbReference type="InterPro" id="IPR043454">
    <property type="entry name" value="NPH3/RPT2-like"/>
</dbReference>
<keyword evidence="2" id="KW-0597">Phosphoprotein</keyword>
<dbReference type="Pfam" id="PF00651">
    <property type="entry name" value="BTB"/>
    <property type="match status" value="1"/>
</dbReference>
<feature type="domain" description="NPH3" evidence="7">
    <location>
        <begin position="211"/>
        <end position="504"/>
    </location>
</feature>
<organism evidence="8 9">
    <name type="scientific">Hibiscus syriacus</name>
    <name type="common">Rose of Sharon</name>
    <dbReference type="NCBI Taxonomy" id="106335"/>
    <lineage>
        <taxon>Eukaryota</taxon>
        <taxon>Viridiplantae</taxon>
        <taxon>Streptophyta</taxon>
        <taxon>Embryophyta</taxon>
        <taxon>Tracheophyta</taxon>
        <taxon>Spermatophyta</taxon>
        <taxon>Magnoliopsida</taxon>
        <taxon>eudicotyledons</taxon>
        <taxon>Gunneridae</taxon>
        <taxon>Pentapetalae</taxon>
        <taxon>rosids</taxon>
        <taxon>malvids</taxon>
        <taxon>Malvales</taxon>
        <taxon>Malvaceae</taxon>
        <taxon>Malvoideae</taxon>
        <taxon>Hibiscus</taxon>
    </lineage>
</organism>
<comment type="caution">
    <text evidence="8">The sequence shown here is derived from an EMBL/GenBank/DDBJ whole genome shotgun (WGS) entry which is preliminary data.</text>
</comment>
<evidence type="ECO:0000259" key="7">
    <source>
        <dbReference type="PROSITE" id="PS51649"/>
    </source>
</evidence>
<evidence type="ECO:0000313" key="8">
    <source>
        <dbReference type="EMBL" id="KAE8696966.1"/>
    </source>
</evidence>
<dbReference type="Pfam" id="PF03000">
    <property type="entry name" value="NPH3"/>
    <property type="match status" value="1"/>
</dbReference>
<dbReference type="AlphaFoldDB" id="A0A6A2ZZI1"/>
<feature type="domain" description="BTB" evidence="6">
    <location>
        <begin position="38"/>
        <end position="106"/>
    </location>
</feature>
<evidence type="ECO:0000256" key="2">
    <source>
        <dbReference type="ARBA" id="ARBA00022553"/>
    </source>
</evidence>
<dbReference type="PROSITE" id="PS51649">
    <property type="entry name" value="NPH3"/>
    <property type="match status" value="1"/>
</dbReference>
<dbReference type="PROSITE" id="PS50097">
    <property type="entry name" value="BTB"/>
    <property type="match status" value="1"/>
</dbReference>
<evidence type="ECO:0000256" key="3">
    <source>
        <dbReference type="ARBA" id="ARBA00022786"/>
    </source>
</evidence>